<gene>
    <name evidence="4" type="ORF">FGO68_gene5254</name>
</gene>
<accession>A0A8J8T1W8</accession>
<evidence type="ECO:0000256" key="1">
    <source>
        <dbReference type="SAM" id="MobiDB-lite"/>
    </source>
</evidence>
<feature type="region of interest" description="Disordered" evidence="1">
    <location>
        <begin position="66"/>
        <end position="93"/>
    </location>
</feature>
<evidence type="ECO:0000256" key="2">
    <source>
        <dbReference type="SAM" id="Phobius"/>
    </source>
</evidence>
<sequence>MQASSSIRKEEVTSNGGSLTRESENIASFLHSPEETQVDERNVVSLINAGKNKYQKFDSYFQEEIRTSSSDGEKMSPFEIEEPNESKQQAPAKQTWSGRNYVFLAIGAGLCYGTQNFLMSFAMPKGSHDSFDLRFFMPSVLGYMLSSFVFHTKTALQSYGAQGSFWKRERSAYFKTQIQATAQNYGVSKVTKLNWFNVCAVFGRTMIHMISFCLHSAVLYYSSQANINFSLIINLYSLTPFFTAIAFYLFFKERLNMNHGVGMLFIFGCVYITSLSENREQSSNGAVSVIIPVTLAITATLCFTASSTYSRFIINKAKGKLSSSQLVADGYLVQSIIMLSLYFLQYLFLQPPPSHPTKNTLEVGSLRHFQVVGGISLFGTLGNYLLNEAIIHGRAGPSQALCEVQSIWMLFLEVAVLGKLPSRFQSVGFVLGIVGGVFIVCKSEDKKGH</sequence>
<evidence type="ECO:0000313" key="4">
    <source>
        <dbReference type="EMBL" id="TNV78815.1"/>
    </source>
</evidence>
<dbReference type="InterPro" id="IPR000620">
    <property type="entry name" value="EamA_dom"/>
</dbReference>
<feature type="transmembrane region" description="Helical" evidence="2">
    <location>
        <begin position="101"/>
        <end position="123"/>
    </location>
</feature>
<feature type="transmembrane region" description="Helical" evidence="2">
    <location>
        <begin position="286"/>
        <end position="305"/>
    </location>
</feature>
<evidence type="ECO:0000313" key="5">
    <source>
        <dbReference type="Proteomes" id="UP000785679"/>
    </source>
</evidence>
<proteinExistence type="predicted"/>
<feature type="transmembrane region" description="Helical" evidence="2">
    <location>
        <begin position="135"/>
        <end position="152"/>
    </location>
</feature>
<feature type="transmembrane region" description="Helical" evidence="2">
    <location>
        <begin position="424"/>
        <end position="441"/>
    </location>
</feature>
<keyword evidence="2" id="KW-0812">Transmembrane</keyword>
<feature type="transmembrane region" description="Helical" evidence="2">
    <location>
        <begin position="326"/>
        <end position="348"/>
    </location>
</feature>
<dbReference type="Proteomes" id="UP000785679">
    <property type="component" value="Unassembled WGS sequence"/>
</dbReference>
<dbReference type="GO" id="GO:0016020">
    <property type="term" value="C:membrane"/>
    <property type="evidence" value="ECO:0007669"/>
    <property type="project" value="InterPro"/>
</dbReference>
<feature type="transmembrane region" description="Helical" evidence="2">
    <location>
        <begin position="257"/>
        <end position="274"/>
    </location>
</feature>
<comment type="caution">
    <text evidence="4">The sequence shown here is derived from an EMBL/GenBank/DDBJ whole genome shotgun (WGS) entry which is preliminary data.</text>
</comment>
<evidence type="ECO:0000259" key="3">
    <source>
        <dbReference type="Pfam" id="PF00892"/>
    </source>
</evidence>
<feature type="domain" description="EamA" evidence="3">
    <location>
        <begin position="293"/>
        <end position="440"/>
    </location>
</feature>
<organism evidence="4 5">
    <name type="scientific">Halteria grandinella</name>
    <dbReference type="NCBI Taxonomy" id="5974"/>
    <lineage>
        <taxon>Eukaryota</taxon>
        <taxon>Sar</taxon>
        <taxon>Alveolata</taxon>
        <taxon>Ciliophora</taxon>
        <taxon>Intramacronucleata</taxon>
        <taxon>Spirotrichea</taxon>
        <taxon>Stichotrichia</taxon>
        <taxon>Sporadotrichida</taxon>
        <taxon>Halteriidae</taxon>
        <taxon>Halteria</taxon>
    </lineage>
</organism>
<feature type="transmembrane region" description="Helical" evidence="2">
    <location>
        <begin position="195"/>
        <end position="221"/>
    </location>
</feature>
<feature type="compositionally biased region" description="Basic and acidic residues" evidence="1">
    <location>
        <begin position="66"/>
        <end position="76"/>
    </location>
</feature>
<protein>
    <recommendedName>
        <fullName evidence="3">EamA domain-containing protein</fullName>
    </recommendedName>
</protein>
<keyword evidence="2" id="KW-1133">Transmembrane helix</keyword>
<keyword evidence="2" id="KW-0472">Membrane</keyword>
<dbReference type="EMBL" id="RRYP01009798">
    <property type="protein sequence ID" value="TNV78815.1"/>
    <property type="molecule type" value="Genomic_DNA"/>
</dbReference>
<dbReference type="InterPro" id="IPR037185">
    <property type="entry name" value="EmrE-like"/>
</dbReference>
<dbReference type="SUPFAM" id="SSF103481">
    <property type="entry name" value="Multidrug resistance efflux transporter EmrE"/>
    <property type="match status" value="2"/>
</dbReference>
<dbReference type="Pfam" id="PF00892">
    <property type="entry name" value="EamA"/>
    <property type="match status" value="1"/>
</dbReference>
<feature type="transmembrane region" description="Helical" evidence="2">
    <location>
        <begin position="227"/>
        <end position="250"/>
    </location>
</feature>
<dbReference type="AlphaFoldDB" id="A0A8J8T1W8"/>
<keyword evidence="5" id="KW-1185">Reference proteome</keyword>
<reference evidence="4" key="1">
    <citation type="submission" date="2019-06" db="EMBL/GenBank/DDBJ databases">
        <authorList>
            <person name="Zheng W."/>
        </authorList>
    </citation>
    <scope>NUCLEOTIDE SEQUENCE</scope>
    <source>
        <strain evidence="4">QDHG01</strain>
    </source>
</reference>
<dbReference type="OrthoDB" id="10617643at2759"/>
<name>A0A8J8T1W8_HALGN</name>
<feature type="region of interest" description="Disordered" evidence="1">
    <location>
        <begin position="1"/>
        <end position="34"/>
    </location>
</feature>
<dbReference type="Gene3D" id="1.10.3730.20">
    <property type="match status" value="1"/>
</dbReference>